<dbReference type="PROSITE" id="PS51257">
    <property type="entry name" value="PROKAR_LIPOPROTEIN"/>
    <property type="match status" value="1"/>
</dbReference>
<dbReference type="PANTHER" id="PTHR21398">
    <property type="entry name" value="AGAP007094-PA"/>
    <property type="match status" value="1"/>
</dbReference>
<evidence type="ECO:0000256" key="1">
    <source>
        <dbReference type="SAM" id="SignalP"/>
    </source>
</evidence>
<feature type="chain" id="PRO_5046102848" evidence="1">
    <location>
        <begin position="22"/>
        <end position="253"/>
    </location>
</feature>
<dbReference type="EMBL" id="CAXLJM020000026">
    <property type="protein sequence ID" value="CAL8093256.1"/>
    <property type="molecule type" value="Genomic_DNA"/>
</dbReference>
<proteinExistence type="predicted"/>
<keyword evidence="3" id="KW-1185">Reference proteome</keyword>
<accession>A0ABP1Q8H5</accession>
<reference evidence="2 3" key="1">
    <citation type="submission" date="2024-08" db="EMBL/GenBank/DDBJ databases">
        <authorList>
            <person name="Cucini C."/>
            <person name="Frati F."/>
        </authorList>
    </citation>
    <scope>NUCLEOTIDE SEQUENCE [LARGE SCALE GENOMIC DNA]</scope>
</reference>
<dbReference type="Proteomes" id="UP001642540">
    <property type="component" value="Unassembled WGS sequence"/>
</dbReference>
<comment type="caution">
    <text evidence="2">The sequence shown here is derived from an EMBL/GenBank/DDBJ whole genome shotgun (WGS) entry which is preliminary data.</text>
</comment>
<evidence type="ECO:0000313" key="2">
    <source>
        <dbReference type="EMBL" id="CAL8093256.1"/>
    </source>
</evidence>
<dbReference type="PANTHER" id="PTHR21398:SF6">
    <property type="entry name" value="AGAP007094-PA"/>
    <property type="match status" value="1"/>
</dbReference>
<dbReference type="InterPro" id="IPR006631">
    <property type="entry name" value="DM4_12"/>
</dbReference>
<dbReference type="Pfam" id="PF07841">
    <property type="entry name" value="DM4_12"/>
    <property type="match status" value="1"/>
</dbReference>
<keyword evidence="1" id="KW-0732">Signal</keyword>
<evidence type="ECO:0000313" key="3">
    <source>
        <dbReference type="Proteomes" id="UP001642540"/>
    </source>
</evidence>
<feature type="signal peptide" evidence="1">
    <location>
        <begin position="1"/>
        <end position="21"/>
    </location>
</feature>
<sequence>MKVVNLYLMHYFLTLTTIISCYESNTDENEEEDLHVLKKGRTRRMIWLDKKRQLIFPPDTSLSITPMLAFPMFKQSSTWVAFENVQIVWTFFILFQGLGWTSDDNAWPLDISSLIPNMTTTSTMEANRRNGYCHRKNKFRNDRCGRHIPVMSLPHNTPGGDRATLFPQIERFLNSFGIDGRACLQRVVCEVHEIPLKNGFGIFGEFLTMLFSVSESIFAKSHLPGYMKAEKAGKYGDCSKFYKKCPYSIFTSK</sequence>
<name>A0ABP1Q8H5_9HEXA</name>
<organism evidence="2 3">
    <name type="scientific">Orchesella dallaii</name>
    <dbReference type="NCBI Taxonomy" id="48710"/>
    <lineage>
        <taxon>Eukaryota</taxon>
        <taxon>Metazoa</taxon>
        <taxon>Ecdysozoa</taxon>
        <taxon>Arthropoda</taxon>
        <taxon>Hexapoda</taxon>
        <taxon>Collembola</taxon>
        <taxon>Entomobryomorpha</taxon>
        <taxon>Entomobryoidea</taxon>
        <taxon>Orchesellidae</taxon>
        <taxon>Orchesellinae</taxon>
        <taxon>Orchesella</taxon>
    </lineage>
</organism>
<dbReference type="SMART" id="SM00718">
    <property type="entry name" value="DM4_12"/>
    <property type="match status" value="1"/>
</dbReference>
<protein>
    <submittedName>
        <fullName evidence="2">Uncharacterized protein</fullName>
    </submittedName>
</protein>
<gene>
    <name evidence="2" type="ORF">ODALV1_LOCUS8458</name>
</gene>